<dbReference type="KEGG" id="shaw:CEB94_01865"/>
<reference evidence="2 3" key="1">
    <citation type="submission" date="2017-06" db="EMBL/GenBank/DDBJ databases">
        <title>Complete Genome Sequence of Streptomyces hawaiiensis NRRL 15010 and insights into acyldepsipeptides biosynthesis.</title>
        <authorList>
            <person name="Mariita R.M."/>
            <person name="Sello J.K."/>
        </authorList>
    </citation>
    <scope>NUCLEOTIDE SEQUENCE [LARGE SCALE GENOMIC DNA]</scope>
    <source>
        <strain evidence="2 3">ATCC 12236</strain>
    </source>
</reference>
<sequence>MDRERKPGEATSSGHVCRSCKQPVDTVVKRHKNMGVYVPIWIAGPCHNPECRQYEPEQERIHAVRDATRRNPAGWEREESPPSGTERKTERQI</sequence>
<organism evidence="2 3">
    <name type="scientific">Streptomyces hawaiiensis</name>
    <dbReference type="NCBI Taxonomy" id="67305"/>
    <lineage>
        <taxon>Bacteria</taxon>
        <taxon>Bacillati</taxon>
        <taxon>Actinomycetota</taxon>
        <taxon>Actinomycetes</taxon>
        <taxon>Kitasatosporales</taxon>
        <taxon>Streptomycetaceae</taxon>
        <taxon>Streptomyces</taxon>
    </lineage>
</organism>
<gene>
    <name evidence="2" type="ORF">CEB94_01865</name>
</gene>
<proteinExistence type="predicted"/>
<dbReference type="AlphaFoldDB" id="A0A6G5R7A7"/>
<accession>A0A6G5R7A7</accession>
<protein>
    <submittedName>
        <fullName evidence="2">Uncharacterized protein</fullName>
    </submittedName>
</protein>
<evidence type="ECO:0000256" key="1">
    <source>
        <dbReference type="SAM" id="MobiDB-lite"/>
    </source>
</evidence>
<evidence type="ECO:0000313" key="2">
    <source>
        <dbReference type="EMBL" id="QCD53764.1"/>
    </source>
</evidence>
<feature type="region of interest" description="Disordered" evidence="1">
    <location>
        <begin position="57"/>
        <end position="93"/>
    </location>
</feature>
<keyword evidence="3" id="KW-1185">Reference proteome</keyword>
<dbReference type="EMBL" id="CP021978">
    <property type="protein sequence ID" value="QCD53764.1"/>
    <property type="molecule type" value="Genomic_DNA"/>
</dbReference>
<dbReference type="RefSeq" id="WP_175430461.1">
    <property type="nucleotide sequence ID" value="NZ_CP021978.1"/>
</dbReference>
<dbReference type="Proteomes" id="UP000495940">
    <property type="component" value="Chromosome"/>
</dbReference>
<evidence type="ECO:0000313" key="3">
    <source>
        <dbReference type="Proteomes" id="UP000495940"/>
    </source>
</evidence>
<name>A0A6G5R7A7_9ACTN</name>